<evidence type="ECO:0000313" key="2">
    <source>
        <dbReference type="Proteomes" id="UP001050691"/>
    </source>
</evidence>
<dbReference type="Proteomes" id="UP001050691">
    <property type="component" value="Unassembled WGS sequence"/>
</dbReference>
<dbReference type="PANTHER" id="PTHR38926">
    <property type="entry name" value="F-BOX DOMAIN CONTAINING PROTEIN, EXPRESSED"/>
    <property type="match status" value="1"/>
</dbReference>
<dbReference type="AlphaFoldDB" id="A0AAV5AG84"/>
<dbReference type="SUPFAM" id="SSF52047">
    <property type="entry name" value="RNI-like"/>
    <property type="match status" value="1"/>
</dbReference>
<gene>
    <name evidence="1" type="ORF">Clacol_006971</name>
</gene>
<reference evidence="1" key="1">
    <citation type="submission" date="2021-10" db="EMBL/GenBank/DDBJ databases">
        <title>De novo Genome Assembly of Clathrus columnatus (Basidiomycota, Fungi) Using Illumina and Nanopore Sequence Data.</title>
        <authorList>
            <person name="Ogiso-Tanaka E."/>
            <person name="Itagaki H."/>
            <person name="Hosoya T."/>
            <person name="Hosaka K."/>
        </authorList>
    </citation>
    <scope>NUCLEOTIDE SEQUENCE</scope>
    <source>
        <strain evidence="1">MO-923</strain>
    </source>
</reference>
<dbReference type="EMBL" id="BPWL01000007">
    <property type="protein sequence ID" value="GJJ12727.1"/>
    <property type="molecule type" value="Genomic_DNA"/>
</dbReference>
<comment type="caution">
    <text evidence="1">The sequence shown here is derived from an EMBL/GenBank/DDBJ whole genome shotgun (WGS) entry which is preliminary data.</text>
</comment>
<evidence type="ECO:0000313" key="1">
    <source>
        <dbReference type="EMBL" id="GJJ12727.1"/>
    </source>
</evidence>
<sequence length="592" mass="68320">MAYKIEMKKLKKKIKEVIGIQNKLETIPNVVDRSLDMNEERRVLEQMISYHLKVSDYIVKLNKRLNMFVAGVNKLPVEILADIIRFTYNPSEQTQYKHPYILYTWVCHHWRSVLIQTPDLWTSIELGTSSAAKEPPITPFAREFLERSKSAPLDITISHRFANFLPMLQDFFAKEKNRISTLYLRENHPDLILKVLSGKRFPSLRGLVYYSLSFDDYLPKLIPCITASDHLETLKCSFWHTFPIKMIDRLVPIFINIKTLGLNVCTQGIIQTIWDSLRNSPKLRALRMTLVFELPKYFGETTWPELEFLSVGHEFLLRGVRAPKLSSLDLQCGLPVSFDSYPIFENFNYSSIKYLNILDHHRDFHHILGLKEPIPLRSAFSITSKGLLDEIRSINDALKSEDMLSDDWVRGYFRIGFICEEVFTETLKGALSSIFPRFTGLLELCLMSQYLIDVEDLRFEKILIRVPSLEKLTIPLGSELPEFIRLLGNPSLCPRLKRLSYMSSYSDRLVPEELKRFAEDIGKLLVECLESRKKGCINVLENIILGNCPPLPDISVRKCRKLGTTVVAEKSLDSIETVKADETFNRRPSTSG</sequence>
<dbReference type="PANTHER" id="PTHR38926:SF5">
    <property type="entry name" value="F-BOX AND LEUCINE-RICH REPEAT PROTEIN 6"/>
    <property type="match status" value="1"/>
</dbReference>
<proteinExistence type="predicted"/>
<evidence type="ECO:0008006" key="3">
    <source>
        <dbReference type="Google" id="ProtNLM"/>
    </source>
</evidence>
<accession>A0AAV5AG84</accession>
<keyword evidence="2" id="KW-1185">Reference proteome</keyword>
<organism evidence="1 2">
    <name type="scientific">Clathrus columnatus</name>
    <dbReference type="NCBI Taxonomy" id="1419009"/>
    <lineage>
        <taxon>Eukaryota</taxon>
        <taxon>Fungi</taxon>
        <taxon>Dikarya</taxon>
        <taxon>Basidiomycota</taxon>
        <taxon>Agaricomycotina</taxon>
        <taxon>Agaricomycetes</taxon>
        <taxon>Phallomycetidae</taxon>
        <taxon>Phallales</taxon>
        <taxon>Clathraceae</taxon>
        <taxon>Clathrus</taxon>
    </lineage>
</organism>
<protein>
    <recommendedName>
        <fullName evidence="3">F-box domain-containing protein</fullName>
    </recommendedName>
</protein>
<name>A0AAV5AG84_9AGAM</name>